<comment type="caution">
    <text evidence="3">The sequence shown here is derived from an EMBL/GenBank/DDBJ whole genome shotgun (WGS) entry which is preliminary data.</text>
</comment>
<dbReference type="EMBL" id="DXCQ01000074">
    <property type="protein sequence ID" value="HIY97731.1"/>
    <property type="molecule type" value="Genomic_DNA"/>
</dbReference>
<reference evidence="3" key="1">
    <citation type="journal article" date="2021" name="PeerJ">
        <title>Extensive microbial diversity within the chicken gut microbiome revealed by metagenomics and culture.</title>
        <authorList>
            <person name="Gilroy R."/>
            <person name="Ravi A."/>
            <person name="Getino M."/>
            <person name="Pursley I."/>
            <person name="Horton D.L."/>
            <person name="Alikhan N.F."/>
            <person name="Baker D."/>
            <person name="Gharbi K."/>
            <person name="Hall N."/>
            <person name="Watson M."/>
            <person name="Adriaenssens E.M."/>
            <person name="Foster-Nyarko E."/>
            <person name="Jarju S."/>
            <person name="Secka A."/>
            <person name="Antonio M."/>
            <person name="Oren A."/>
            <person name="Chaudhuri R.R."/>
            <person name="La Ragione R."/>
            <person name="Hildebrand F."/>
            <person name="Pallen M.J."/>
        </authorList>
    </citation>
    <scope>NUCLEOTIDE SEQUENCE</scope>
    <source>
        <strain evidence="3">1345</strain>
    </source>
</reference>
<gene>
    <name evidence="3" type="ORF">H9729_08575</name>
</gene>
<feature type="signal peptide" evidence="2">
    <location>
        <begin position="1"/>
        <end position="23"/>
    </location>
</feature>
<name>A0A9D1ZWE4_9FIRM</name>
<feature type="region of interest" description="Disordered" evidence="1">
    <location>
        <begin position="227"/>
        <end position="247"/>
    </location>
</feature>
<evidence type="ECO:0000313" key="3">
    <source>
        <dbReference type="EMBL" id="HIY97731.1"/>
    </source>
</evidence>
<dbReference type="Proteomes" id="UP000886750">
    <property type="component" value="Unassembled WGS sequence"/>
</dbReference>
<evidence type="ECO:0000256" key="1">
    <source>
        <dbReference type="SAM" id="MobiDB-lite"/>
    </source>
</evidence>
<keyword evidence="2" id="KW-0732">Signal</keyword>
<feature type="chain" id="PRO_5039015937" description="Peptidyl-prolyl cis-trans isomerase" evidence="2">
    <location>
        <begin position="24"/>
        <end position="746"/>
    </location>
</feature>
<protein>
    <recommendedName>
        <fullName evidence="5">Peptidyl-prolyl cis-trans isomerase</fullName>
    </recommendedName>
</protein>
<dbReference type="AlphaFoldDB" id="A0A9D1ZWE4"/>
<proteinExistence type="predicted"/>
<evidence type="ECO:0000256" key="2">
    <source>
        <dbReference type="SAM" id="SignalP"/>
    </source>
</evidence>
<reference evidence="3" key="2">
    <citation type="submission" date="2021-04" db="EMBL/GenBank/DDBJ databases">
        <authorList>
            <person name="Gilroy R."/>
        </authorList>
    </citation>
    <scope>NUCLEOTIDE SEQUENCE</scope>
    <source>
        <strain evidence="3">1345</strain>
    </source>
</reference>
<evidence type="ECO:0000313" key="4">
    <source>
        <dbReference type="Proteomes" id="UP000886750"/>
    </source>
</evidence>
<evidence type="ECO:0008006" key="5">
    <source>
        <dbReference type="Google" id="ProtNLM"/>
    </source>
</evidence>
<organism evidence="3 4">
    <name type="scientific">Candidatus Borkfalkia excrementigallinarum</name>
    <dbReference type="NCBI Taxonomy" id="2838506"/>
    <lineage>
        <taxon>Bacteria</taxon>
        <taxon>Bacillati</taxon>
        <taxon>Bacillota</taxon>
        <taxon>Clostridia</taxon>
        <taxon>Christensenellales</taxon>
        <taxon>Christensenellaceae</taxon>
        <taxon>Candidatus Borkfalkia</taxon>
    </lineage>
</organism>
<sequence>MKKKLITIISAVLAGMLMLGTFAGCDLISADNEADMAQVVAEVNIAGDSESLNLALERLAGKSELESEVSSSLDKILFTDEIYKRDLVAYFLSYGYNYLQSNSSSYADAFESIMNDLVQRKIIVQFATLYYLNEGEVLVDRDFIDFPDNGYTATGEGDALRMDSAVSVDSYLSAIESVDSSASSDERAIKGLELFLTEDEIKYAQYQVKQSINSAIDSYEEQIIAAEEDSTSTEETRTTPTGANETDTYYPVDASGDLNYDIYTGFNNASDCGEYEKVDGSTNFTRKQAYVRFLNVLNQNFLLARSEATGDITDITSLAYYDIELRSQYETLLINKFNATVALGNTSEADDFLSKYTSMMQEQSIAGTDVVSTMDSVSDTSFLLYTPANRTYGFVYNILLPFDADQTLEVTRLQNMYGSETVEYYAARQSLFEDIVATDQRSSWFNGSEDYSFDATENGMTAGTDYYDNGSNSDYLFFKDSFVAQGTRVADGIDRYTGKYPYNGTVEPRDDGSYYLKANELTIDEFIDEMESYLNFAVDSDAASNRASGSNNSAFSDDDVSFIKDNEINYEKMIYYKGSVAGVSAVSNDNYLVESEVSYKALSAFNELMFAYSTDTGCLNTYLGYAISSKEEATDYVKEFEYAAQEAIANGGAGTYYVVGTDYGWHILYVSFVYDGGDVYSGFNYEQRTEEYKGTFSYMFYQAMKSSVSESYSENLIGVIFDRMESSSEIVTKYEDRYSDLTSIGA</sequence>
<dbReference type="PROSITE" id="PS51257">
    <property type="entry name" value="PROKAR_LIPOPROTEIN"/>
    <property type="match status" value="1"/>
</dbReference>
<accession>A0A9D1ZWE4</accession>